<dbReference type="EC" id="3.5.4.5" evidence="1"/>
<dbReference type="RefSeq" id="WP_031943891.1">
    <property type="nucleotide sequence ID" value="NZ_JBEYCW010000020.1"/>
</dbReference>
<dbReference type="GO" id="GO:0004126">
    <property type="term" value="F:cytidine deaminase activity"/>
    <property type="evidence" value="ECO:0007669"/>
    <property type="project" value="UniProtKB-EC"/>
</dbReference>
<organism evidence="1 2">
    <name type="scientific">Micrococcus luteus</name>
    <name type="common">Micrococcus lysodeikticus</name>
    <dbReference type="NCBI Taxonomy" id="1270"/>
    <lineage>
        <taxon>Bacteria</taxon>
        <taxon>Bacillati</taxon>
        <taxon>Actinomycetota</taxon>
        <taxon>Actinomycetes</taxon>
        <taxon>Micrococcales</taxon>
        <taxon>Micrococcaceae</taxon>
        <taxon>Micrococcus</taxon>
    </lineage>
</organism>
<dbReference type="NCBIfam" id="NF006155">
    <property type="entry name" value="PRK08298.1"/>
    <property type="match status" value="1"/>
</dbReference>
<evidence type="ECO:0000313" key="1">
    <source>
        <dbReference type="EMBL" id="MCV7629281.1"/>
    </source>
</evidence>
<accession>A0AAP3ESJ0</accession>
<comment type="caution">
    <text evidence="1">The sequence shown here is derived from an EMBL/GenBank/DDBJ whole genome shotgun (WGS) entry which is preliminary data.</text>
</comment>
<dbReference type="InterPro" id="IPR016193">
    <property type="entry name" value="Cytidine_deaminase-like"/>
</dbReference>
<proteinExistence type="predicted"/>
<name>A0AAP3ESJ0_MICLU</name>
<evidence type="ECO:0000313" key="2">
    <source>
        <dbReference type="Proteomes" id="UP001205867"/>
    </source>
</evidence>
<keyword evidence="1" id="KW-0378">Hydrolase</keyword>
<dbReference type="SUPFAM" id="SSF53927">
    <property type="entry name" value="Cytidine deaminase-like"/>
    <property type="match status" value="1"/>
</dbReference>
<dbReference type="Gene3D" id="3.40.140.10">
    <property type="entry name" value="Cytidine Deaminase, domain 2"/>
    <property type="match status" value="1"/>
</dbReference>
<dbReference type="EMBL" id="JALXKZ020000017">
    <property type="protein sequence ID" value="MCV7629281.1"/>
    <property type="molecule type" value="Genomic_DNA"/>
</dbReference>
<protein>
    <submittedName>
        <fullName evidence="1">Cytidine deaminase</fullName>
        <ecNumber evidence="1">3.5.4.5</ecNumber>
    </submittedName>
</protein>
<sequence length="143" mass="15318">MQGHDLETLVSACRAVLEQRPRGEPAGAAAMLTGSGMILLGSAPDAFNPAVELCHETEPYCAAHRLGESIVATICLYRDAEGASRVLAPCGVCQERLATHGPDVLTAVPQGHAAAPTWVRLRDLMPHYWLESFDDAPAAWERS</sequence>
<dbReference type="AlphaFoldDB" id="A0AAP3ESJ0"/>
<dbReference type="Proteomes" id="UP001205867">
    <property type="component" value="Unassembled WGS sequence"/>
</dbReference>
<reference evidence="1" key="1">
    <citation type="submission" date="2023-06" db="EMBL/GenBank/DDBJ databases">
        <title>lsaBGC provides a comprehensive framework for evolutionary analysis of biosynthetic gene clusters within focal taxa.</title>
        <authorList>
            <person name="Salamzade R."/>
            <person name="Sandstrom S."/>
            <person name="Kalan L.R."/>
        </authorList>
    </citation>
    <scope>NUCLEOTIDE SEQUENCE</scope>
    <source>
        <strain evidence="1">P3-SID899</strain>
    </source>
</reference>
<gene>
    <name evidence="1" type="ORF">M3A82_008000</name>
</gene>